<evidence type="ECO:0000313" key="3">
    <source>
        <dbReference type="Proteomes" id="UP000076727"/>
    </source>
</evidence>
<feature type="compositionally biased region" description="Basic and acidic residues" evidence="1">
    <location>
        <begin position="368"/>
        <end position="380"/>
    </location>
</feature>
<feature type="compositionally biased region" description="Basic and acidic residues" evidence="1">
    <location>
        <begin position="335"/>
        <end position="360"/>
    </location>
</feature>
<feature type="compositionally biased region" description="Low complexity" evidence="1">
    <location>
        <begin position="36"/>
        <end position="63"/>
    </location>
</feature>
<protein>
    <recommendedName>
        <fullName evidence="4">DH domain-containing protein</fullName>
    </recommendedName>
</protein>
<dbReference type="AlphaFoldDB" id="A0A165R665"/>
<feature type="region of interest" description="Disordered" evidence="1">
    <location>
        <begin position="139"/>
        <end position="160"/>
    </location>
</feature>
<feature type="region of interest" description="Disordered" evidence="1">
    <location>
        <begin position="1"/>
        <end position="118"/>
    </location>
</feature>
<reference evidence="2 3" key="1">
    <citation type="journal article" date="2016" name="Mol. Biol. Evol.">
        <title>Comparative Genomics of Early-Diverging Mushroom-Forming Fungi Provides Insights into the Origins of Lignocellulose Decay Capabilities.</title>
        <authorList>
            <person name="Nagy L.G."/>
            <person name="Riley R."/>
            <person name="Tritt A."/>
            <person name="Adam C."/>
            <person name="Daum C."/>
            <person name="Floudas D."/>
            <person name="Sun H."/>
            <person name="Yadav J.S."/>
            <person name="Pangilinan J."/>
            <person name="Larsson K.H."/>
            <person name="Matsuura K."/>
            <person name="Barry K."/>
            <person name="Labutti K."/>
            <person name="Kuo R."/>
            <person name="Ohm R.A."/>
            <person name="Bhattacharya S.S."/>
            <person name="Shirouzu T."/>
            <person name="Yoshinaga Y."/>
            <person name="Martin F.M."/>
            <person name="Grigoriev I.V."/>
            <person name="Hibbett D.S."/>
        </authorList>
    </citation>
    <scope>NUCLEOTIDE SEQUENCE [LARGE SCALE GENOMIC DNA]</scope>
    <source>
        <strain evidence="2 3">L-15889</strain>
    </source>
</reference>
<sequence length="521" mass="56247">MFPSSSASRSAKKNRSKSRSHSRARAATLAGLSGTRNSSSPSRARPVPSTSSLASAATVTAPTYTTRGRHPVQTALLDEGDKKRRMSLPPNLSQLDSDGSARGTAASSPVRGAGRVVASPLRAVRSGMSMRRQGSKKLFHLGDTEGSDGERGETEEGASVPARLIRRLSRRSSKSSGSREMLWADMAPRTALDLERESIGVTSSLPRAPPPSPQASLKTTESGGWEEEKEKEAAKTVMSEAEVERLRAATRKYHALLELLATEAGYLMDLRALVKVYLEQLPTLSTASPASSTSPTLSIPSLGLSRSIPSSRSSFLHPHPSPSTSASSHLSAADDASHGIVSEKEKKREKSKERLKDKERHKDKHKAKSSEKENTKGRDGRHGHKGKEKQTDGMVHDVQKVGEKEESAHGHEGSGPAHPRSQTQHTRKHTQLPTRRPILAEKEVAAICRNAQELLDFHDNFVGHLRDAMVGFGLARAFEMGERKEEVAMKLDGSEAAALPTIDQAVAIVAEKFVSEVSSCI</sequence>
<evidence type="ECO:0000313" key="2">
    <source>
        <dbReference type="EMBL" id="KZT70358.1"/>
    </source>
</evidence>
<feature type="compositionally biased region" description="Basic and acidic residues" evidence="1">
    <location>
        <begin position="140"/>
        <end position="154"/>
    </location>
</feature>
<gene>
    <name evidence="2" type="ORF">DAEQUDRAFT_725646</name>
</gene>
<feature type="compositionally biased region" description="Low complexity" evidence="1">
    <location>
        <begin position="285"/>
        <end position="334"/>
    </location>
</feature>
<feature type="compositionally biased region" description="Basic residues" evidence="1">
    <location>
        <begin position="10"/>
        <end position="24"/>
    </location>
</feature>
<organism evidence="2 3">
    <name type="scientific">Daedalea quercina L-15889</name>
    <dbReference type="NCBI Taxonomy" id="1314783"/>
    <lineage>
        <taxon>Eukaryota</taxon>
        <taxon>Fungi</taxon>
        <taxon>Dikarya</taxon>
        <taxon>Basidiomycota</taxon>
        <taxon>Agaricomycotina</taxon>
        <taxon>Agaricomycetes</taxon>
        <taxon>Polyporales</taxon>
        <taxon>Fomitopsis</taxon>
    </lineage>
</organism>
<dbReference type="EMBL" id="KV429052">
    <property type="protein sequence ID" value="KZT70358.1"/>
    <property type="molecule type" value="Genomic_DNA"/>
</dbReference>
<keyword evidence="3" id="KW-1185">Reference proteome</keyword>
<dbReference type="SUPFAM" id="SSF48065">
    <property type="entry name" value="DBL homology domain (DH-domain)"/>
    <property type="match status" value="1"/>
</dbReference>
<dbReference type="InterPro" id="IPR035899">
    <property type="entry name" value="DBL_dom_sf"/>
</dbReference>
<feature type="region of interest" description="Disordered" evidence="1">
    <location>
        <begin position="201"/>
        <end position="239"/>
    </location>
</feature>
<dbReference type="STRING" id="1314783.A0A165R665"/>
<evidence type="ECO:0008006" key="4">
    <source>
        <dbReference type="Google" id="ProtNLM"/>
    </source>
</evidence>
<dbReference type="Gene3D" id="1.20.900.10">
    <property type="entry name" value="Dbl homology (DH) domain"/>
    <property type="match status" value="1"/>
</dbReference>
<dbReference type="OrthoDB" id="1716625at2759"/>
<feature type="compositionally biased region" description="Basic and acidic residues" evidence="1">
    <location>
        <begin position="388"/>
        <end position="412"/>
    </location>
</feature>
<proteinExistence type="predicted"/>
<accession>A0A165R665</accession>
<dbReference type="Proteomes" id="UP000076727">
    <property type="component" value="Unassembled WGS sequence"/>
</dbReference>
<name>A0A165R665_9APHY</name>
<feature type="region of interest" description="Disordered" evidence="1">
    <location>
        <begin position="285"/>
        <end position="434"/>
    </location>
</feature>
<evidence type="ECO:0000256" key="1">
    <source>
        <dbReference type="SAM" id="MobiDB-lite"/>
    </source>
</evidence>